<proteinExistence type="predicted"/>
<dbReference type="InterPro" id="IPR029063">
    <property type="entry name" value="SAM-dependent_MTases_sf"/>
</dbReference>
<keyword evidence="1" id="KW-0808">Transferase</keyword>
<accession>A0A7K3U6F4</accession>
<evidence type="ECO:0000313" key="2">
    <source>
        <dbReference type="Proteomes" id="UP000471753"/>
    </source>
</evidence>
<dbReference type="AlphaFoldDB" id="A0A7K3U6F4"/>
<protein>
    <submittedName>
        <fullName evidence="1">Methyltransferase domain-containing protein</fullName>
    </submittedName>
</protein>
<dbReference type="GO" id="GO:0008168">
    <property type="term" value="F:methyltransferase activity"/>
    <property type="evidence" value="ECO:0007669"/>
    <property type="project" value="UniProtKB-KW"/>
</dbReference>
<reference evidence="1 2" key="1">
    <citation type="submission" date="2019-12" db="EMBL/GenBank/DDBJ databases">
        <title>Rhizobium genotypes associated with high levels of biological nitrogen fixation by grain legumes in a temperate-maritime cropping system.</title>
        <authorList>
            <person name="Maluk M."/>
            <person name="Francesc Ferrando Molina F."/>
            <person name="Lopez Del Egido L."/>
            <person name="Lafos M."/>
            <person name="Langarica-Fuentes A."/>
            <person name="Gebre Yohannes G."/>
            <person name="Young M.W."/>
            <person name="Martin P."/>
            <person name="Gantlett R."/>
            <person name="Kenicer G."/>
            <person name="Hawes C."/>
            <person name="Begg G.S."/>
            <person name="Quilliam R.S."/>
            <person name="Squire G.R."/>
            <person name="Poole P.S."/>
            <person name="Young P.W."/>
            <person name="Iannetta P.M."/>
            <person name="James E.K."/>
        </authorList>
    </citation>
    <scope>NUCLEOTIDE SEQUENCE [LARGE SCALE GENOMIC DNA]</scope>
    <source>
        <strain evidence="1 2">JHI366</strain>
    </source>
</reference>
<dbReference type="RefSeq" id="WP_164006133.1">
    <property type="nucleotide sequence ID" value="NZ_WUFT01000001.1"/>
</dbReference>
<dbReference type="Gene3D" id="3.40.50.150">
    <property type="entry name" value="Vaccinia Virus protein VP39"/>
    <property type="match status" value="1"/>
</dbReference>
<dbReference type="Pfam" id="PF13489">
    <property type="entry name" value="Methyltransf_23"/>
    <property type="match status" value="1"/>
</dbReference>
<dbReference type="Proteomes" id="UP000471753">
    <property type="component" value="Unassembled WGS sequence"/>
</dbReference>
<dbReference type="EMBL" id="WUFT01000001">
    <property type="protein sequence ID" value="NEJ69064.1"/>
    <property type="molecule type" value="Genomic_DNA"/>
</dbReference>
<comment type="caution">
    <text evidence="1">The sequence shown here is derived from an EMBL/GenBank/DDBJ whole genome shotgun (WGS) entry which is preliminary data.</text>
</comment>
<dbReference type="PANTHER" id="PTHR43861">
    <property type="entry name" value="TRANS-ACONITATE 2-METHYLTRANSFERASE-RELATED"/>
    <property type="match status" value="1"/>
</dbReference>
<dbReference type="SUPFAM" id="SSF53335">
    <property type="entry name" value="S-adenosyl-L-methionine-dependent methyltransferases"/>
    <property type="match status" value="1"/>
</dbReference>
<name>A0A7K3U6F4_9HYPH</name>
<evidence type="ECO:0000313" key="1">
    <source>
        <dbReference type="EMBL" id="NEJ69064.1"/>
    </source>
</evidence>
<keyword evidence="1" id="KW-0489">Methyltransferase</keyword>
<gene>
    <name evidence="1" type="ORF">GR197_00700</name>
</gene>
<dbReference type="GO" id="GO:0032259">
    <property type="term" value="P:methylation"/>
    <property type="evidence" value="ECO:0007669"/>
    <property type="project" value="UniProtKB-KW"/>
</dbReference>
<organism evidence="1 2">
    <name type="scientific">Rhizobium phaseoli</name>
    <dbReference type="NCBI Taxonomy" id="396"/>
    <lineage>
        <taxon>Bacteria</taxon>
        <taxon>Pseudomonadati</taxon>
        <taxon>Pseudomonadota</taxon>
        <taxon>Alphaproteobacteria</taxon>
        <taxon>Hyphomicrobiales</taxon>
        <taxon>Rhizobiaceae</taxon>
        <taxon>Rhizobium/Agrobacterium group</taxon>
        <taxon>Rhizobium</taxon>
    </lineage>
</organism>
<sequence length="385" mass="41997">MTACRVCGSHIAEASYEASAPALTTTMAFVDIPTLAFVCDECGHAQSGDLPDIKAFYDTSYQISMESDDHDQIFAIGADNQPIYRTDHQAAVSLRLLDLPQGATILDYGAAKSTTLRKMHKARPDLRPHVFDVSADYRPAWQGWVAPEDQASYTIPAEWVGRFQAIMSHFVIEHVPEPVAFLKALHDLLAPEGRLLLSMPDVAANPGDMAVADHLNHFSIPSFKRAFSLAGFRVDTIDTEVFPGAFFVIAKRADDSVPLTIDRAEIATATDKAREICAFWKQAAIRLNEAAKEFAGRRAAIYGSGFYGSWICSRVESDVALSVFLDQNPNLQGTSHFGKPVIAPATLADDVDVVFVGLNPLKARAAIAQQPSLHRPGLNLVWIDG</sequence>